<dbReference type="Proteomes" id="UP001221413">
    <property type="component" value="Unassembled WGS sequence"/>
</dbReference>
<proteinExistence type="predicted"/>
<evidence type="ECO:0000256" key="1">
    <source>
        <dbReference type="SAM" id="MobiDB-lite"/>
    </source>
</evidence>
<feature type="compositionally biased region" description="Gly residues" evidence="1">
    <location>
        <begin position="290"/>
        <end position="299"/>
    </location>
</feature>
<feature type="compositionally biased region" description="Low complexity" evidence="1">
    <location>
        <begin position="335"/>
        <end position="347"/>
    </location>
</feature>
<feature type="region of interest" description="Disordered" evidence="1">
    <location>
        <begin position="1"/>
        <end position="83"/>
    </location>
</feature>
<protein>
    <submittedName>
        <fullName evidence="2">Uncharacterized protein</fullName>
    </submittedName>
</protein>
<keyword evidence="3" id="KW-1185">Reference proteome</keyword>
<feature type="compositionally biased region" description="Basic and acidic residues" evidence="1">
    <location>
        <begin position="239"/>
        <end position="275"/>
    </location>
</feature>
<feature type="compositionally biased region" description="Pro residues" evidence="1">
    <location>
        <begin position="44"/>
        <end position="56"/>
    </location>
</feature>
<dbReference type="AlphaFoldDB" id="A0AAD6IYK2"/>
<name>A0AAD6IYK2_DREDA</name>
<feature type="compositionally biased region" description="Basic and acidic residues" evidence="1">
    <location>
        <begin position="125"/>
        <end position="148"/>
    </location>
</feature>
<dbReference type="EMBL" id="JAQGDS010000008">
    <property type="protein sequence ID" value="KAJ6258792.1"/>
    <property type="molecule type" value="Genomic_DNA"/>
</dbReference>
<accession>A0AAD6IYK2</accession>
<reference evidence="2" key="1">
    <citation type="submission" date="2023-01" db="EMBL/GenBank/DDBJ databases">
        <title>The chitinases involved in constricting ring structure development in the nematode-trapping fungus Drechslerella dactyloides.</title>
        <authorList>
            <person name="Wang R."/>
            <person name="Zhang L."/>
            <person name="Tang P."/>
            <person name="Li S."/>
            <person name="Liang L."/>
        </authorList>
    </citation>
    <scope>NUCLEOTIDE SEQUENCE</scope>
    <source>
        <strain evidence="2">YMF1.00031</strain>
    </source>
</reference>
<comment type="caution">
    <text evidence="2">The sequence shown here is derived from an EMBL/GenBank/DDBJ whole genome shotgun (WGS) entry which is preliminary data.</text>
</comment>
<sequence>MPARRTRRSHSAPACLGAEPYARRSSPEPPVTTIRAPPRVTLFHPPPTLPPPPSMLPAPTFEGSRQIPQAPSRDATMSIEGPIPFRMPWDVRMFLRGQRRNFNRENAAAGGTPLSSSPFLLSYEREAGPMRPRDSRQRARSLPREIERRLRRIRQGGVTKKPKKKSKAKGKKSKASRGKRTRPSREAAPQITAQAQAPISHPQSRPRAPSTPVSEGNRAGDATQSPHTGRLMRPMWLERLSEITEQRLLKCSENKENKAPRPRGTREANRGRDQAPRTAGSPPPGLNGPETGGDGGPRTGTGLQDPERRDSRGPGSSRSPVQPARDNENQEDSMVRGNNPVDVVPPVSPTRPVIPRRGSQLPHGQILLTATNPRAEMAFRRDVARLNRMSDRNFRRGRRQPAQTATPHQVINAPRQGLTEIPMNVLNNGPVQVRWPSSSAAP</sequence>
<organism evidence="2 3">
    <name type="scientific">Drechslerella dactyloides</name>
    <name type="common">Nematode-trapping fungus</name>
    <name type="synonym">Arthrobotrys dactyloides</name>
    <dbReference type="NCBI Taxonomy" id="74499"/>
    <lineage>
        <taxon>Eukaryota</taxon>
        <taxon>Fungi</taxon>
        <taxon>Dikarya</taxon>
        <taxon>Ascomycota</taxon>
        <taxon>Pezizomycotina</taxon>
        <taxon>Orbiliomycetes</taxon>
        <taxon>Orbiliales</taxon>
        <taxon>Orbiliaceae</taxon>
        <taxon>Drechslerella</taxon>
    </lineage>
</organism>
<gene>
    <name evidence="2" type="ORF">Dda_6846</name>
</gene>
<evidence type="ECO:0000313" key="2">
    <source>
        <dbReference type="EMBL" id="KAJ6258792.1"/>
    </source>
</evidence>
<evidence type="ECO:0000313" key="3">
    <source>
        <dbReference type="Proteomes" id="UP001221413"/>
    </source>
</evidence>
<feature type="region of interest" description="Disordered" evidence="1">
    <location>
        <begin position="125"/>
        <end position="347"/>
    </location>
</feature>
<feature type="compositionally biased region" description="Low complexity" evidence="1">
    <location>
        <begin position="187"/>
        <end position="199"/>
    </location>
</feature>
<feature type="compositionally biased region" description="Basic residues" evidence="1">
    <location>
        <begin position="149"/>
        <end position="182"/>
    </location>
</feature>
<feature type="compositionally biased region" description="Basic residues" evidence="1">
    <location>
        <begin position="1"/>
        <end position="10"/>
    </location>
</feature>